<protein>
    <submittedName>
        <fullName evidence="1">Uncharacterized protein</fullName>
    </submittedName>
</protein>
<gene>
    <name evidence="1" type="ORF">MNBD_IGNAVI01-99</name>
</gene>
<accession>A0A3B1C7Q9</accession>
<proteinExistence type="predicted"/>
<dbReference type="AlphaFoldDB" id="A0A3B1C7Q9"/>
<dbReference type="PROSITE" id="PS51257">
    <property type="entry name" value="PROKAR_LIPOPROTEIN"/>
    <property type="match status" value="1"/>
</dbReference>
<sequence length="40" mass="4025">MKRIMQYLTLIFIASFAVIGCSNDSAGGGGGLTDPFGTGG</sequence>
<name>A0A3B1C7Q9_9ZZZZ</name>
<dbReference type="EMBL" id="UOGD01000156">
    <property type="protein sequence ID" value="VAX19938.1"/>
    <property type="molecule type" value="Genomic_DNA"/>
</dbReference>
<reference evidence="1" key="1">
    <citation type="submission" date="2018-06" db="EMBL/GenBank/DDBJ databases">
        <authorList>
            <person name="Zhirakovskaya E."/>
        </authorList>
    </citation>
    <scope>NUCLEOTIDE SEQUENCE</scope>
</reference>
<feature type="non-terminal residue" evidence="1">
    <location>
        <position position="40"/>
    </location>
</feature>
<organism evidence="1">
    <name type="scientific">hydrothermal vent metagenome</name>
    <dbReference type="NCBI Taxonomy" id="652676"/>
    <lineage>
        <taxon>unclassified sequences</taxon>
        <taxon>metagenomes</taxon>
        <taxon>ecological metagenomes</taxon>
    </lineage>
</organism>
<evidence type="ECO:0000313" key="1">
    <source>
        <dbReference type="EMBL" id="VAX19938.1"/>
    </source>
</evidence>